<dbReference type="HOGENOM" id="CLU_012852_0_0_1"/>
<gene>
    <name evidence="12" type="ORF">BN7_1742</name>
</gene>
<keyword evidence="6" id="KW-0445">Lipid transport</keyword>
<evidence type="ECO:0000256" key="7">
    <source>
        <dbReference type="ARBA" id="ARBA00023121"/>
    </source>
</evidence>
<dbReference type="GO" id="GO:0032865">
    <property type="term" value="C:ERMES complex"/>
    <property type="evidence" value="ECO:0007669"/>
    <property type="project" value="TreeGrafter"/>
</dbReference>
<evidence type="ECO:0000313" key="13">
    <source>
        <dbReference type="Proteomes" id="UP000009328"/>
    </source>
</evidence>
<dbReference type="EMBL" id="CAIF01000039">
    <property type="protein sequence ID" value="CCH42198.1"/>
    <property type="molecule type" value="Genomic_DNA"/>
</dbReference>
<dbReference type="GO" id="GO:0005789">
    <property type="term" value="C:endoplasmic reticulum membrane"/>
    <property type="evidence" value="ECO:0007669"/>
    <property type="project" value="UniProtKB-SubCell"/>
</dbReference>
<comment type="caution">
    <text evidence="12">The sequence shown here is derived from an EMBL/GenBank/DDBJ whole genome shotgun (WGS) entry which is preliminary data.</text>
</comment>
<evidence type="ECO:0000256" key="5">
    <source>
        <dbReference type="ARBA" id="ARBA00022989"/>
    </source>
</evidence>
<dbReference type="GO" id="GO:0008289">
    <property type="term" value="F:lipid binding"/>
    <property type="evidence" value="ECO:0007669"/>
    <property type="project" value="UniProtKB-KW"/>
</dbReference>
<evidence type="ECO:0000256" key="2">
    <source>
        <dbReference type="ARBA" id="ARBA00022448"/>
    </source>
</evidence>
<feature type="compositionally biased region" description="Basic and acidic residues" evidence="9">
    <location>
        <begin position="934"/>
        <end position="971"/>
    </location>
</feature>
<keyword evidence="2" id="KW-0813">Transport</keyword>
<keyword evidence="3 10" id="KW-0812">Transmembrane</keyword>
<dbReference type="CDD" id="cd21675">
    <property type="entry name" value="SMP_TEX2"/>
    <property type="match status" value="1"/>
</dbReference>
<dbReference type="STRING" id="1206466.K0KM47"/>
<feature type="domain" description="SMP-LTD" evidence="11">
    <location>
        <begin position="315"/>
        <end position="501"/>
    </location>
</feature>
<feature type="region of interest" description="Disordered" evidence="9">
    <location>
        <begin position="564"/>
        <end position="618"/>
    </location>
</feature>
<feature type="compositionally biased region" description="Basic and acidic residues" evidence="9">
    <location>
        <begin position="910"/>
        <end position="927"/>
    </location>
</feature>
<evidence type="ECO:0000256" key="6">
    <source>
        <dbReference type="ARBA" id="ARBA00023055"/>
    </source>
</evidence>
<keyword evidence="13" id="KW-1185">Reference proteome</keyword>
<dbReference type="SUPFAM" id="SSF50729">
    <property type="entry name" value="PH domain-like"/>
    <property type="match status" value="1"/>
</dbReference>
<dbReference type="InterPro" id="IPR019411">
    <property type="entry name" value="MMM1_dom"/>
</dbReference>
<reference evidence="12 13" key="1">
    <citation type="journal article" date="2012" name="Eukaryot. Cell">
        <title>Draft genome sequence of Wickerhamomyces ciferrii NRRL Y-1031 F-60-10.</title>
        <authorList>
            <person name="Schneider J."/>
            <person name="Andrea H."/>
            <person name="Blom J."/>
            <person name="Jaenicke S."/>
            <person name="Ruckert C."/>
            <person name="Schorsch C."/>
            <person name="Szczepanowski R."/>
            <person name="Farwick M."/>
            <person name="Goesmann A."/>
            <person name="Puhler A."/>
            <person name="Schaffer S."/>
            <person name="Tauch A."/>
            <person name="Kohler T."/>
            <person name="Brinkrolf K."/>
        </authorList>
    </citation>
    <scope>NUCLEOTIDE SEQUENCE [LARGE SCALE GENOMIC DNA]</scope>
    <source>
        <strain evidence="13">ATCC 14091 / BCRC 22168 / CBS 111 / JCM 3599 / NBRC 0793 / NRRL Y-1031 F-60-10</strain>
    </source>
</reference>
<feature type="compositionally biased region" description="Low complexity" evidence="9">
    <location>
        <begin position="720"/>
        <end position="729"/>
    </location>
</feature>
<feature type="compositionally biased region" description="Polar residues" evidence="9">
    <location>
        <begin position="873"/>
        <end position="900"/>
    </location>
</feature>
<keyword evidence="5 10" id="KW-1133">Transmembrane helix</keyword>
<dbReference type="Pfam" id="PF10296">
    <property type="entry name" value="MMM1"/>
    <property type="match status" value="1"/>
</dbReference>
<evidence type="ECO:0000256" key="8">
    <source>
        <dbReference type="ARBA" id="ARBA00023136"/>
    </source>
</evidence>
<dbReference type="PROSITE" id="PS51847">
    <property type="entry name" value="SMP"/>
    <property type="match status" value="1"/>
</dbReference>
<dbReference type="Gene3D" id="2.30.29.30">
    <property type="entry name" value="Pleckstrin-homology domain (PH domain)/Phosphotyrosine-binding domain (PTB)"/>
    <property type="match status" value="1"/>
</dbReference>
<proteinExistence type="predicted"/>
<dbReference type="Proteomes" id="UP000009328">
    <property type="component" value="Unassembled WGS sequence"/>
</dbReference>
<dbReference type="GO" id="GO:1990456">
    <property type="term" value="P:mitochondrion-endoplasmic reticulum membrane tethering"/>
    <property type="evidence" value="ECO:0007669"/>
    <property type="project" value="TreeGrafter"/>
</dbReference>
<feature type="transmembrane region" description="Helical" evidence="10">
    <location>
        <begin position="7"/>
        <end position="30"/>
    </location>
</feature>
<dbReference type="eggNOG" id="KOG2238">
    <property type="taxonomic scope" value="Eukaryota"/>
</dbReference>
<feature type="region of interest" description="Disordered" evidence="9">
    <location>
        <begin position="121"/>
        <end position="142"/>
    </location>
</feature>
<comment type="subcellular location">
    <subcellularLocation>
        <location evidence="1">Endoplasmic reticulum membrane</location>
    </subcellularLocation>
</comment>
<dbReference type="InterPro" id="IPR031468">
    <property type="entry name" value="SMP_LBD"/>
</dbReference>
<evidence type="ECO:0000256" key="3">
    <source>
        <dbReference type="ARBA" id="ARBA00022692"/>
    </source>
</evidence>
<name>K0KM47_WICCF</name>
<evidence type="ECO:0000256" key="9">
    <source>
        <dbReference type="SAM" id="MobiDB-lite"/>
    </source>
</evidence>
<keyword evidence="8 10" id="KW-0472">Membrane</keyword>
<organism evidence="12 13">
    <name type="scientific">Wickerhamomyces ciferrii (strain ATCC 14091 / BCRC 22168 / CBS 111 / JCM 3599 / NBRC 0793 / NRRL Y-1031 F-60-10)</name>
    <name type="common">Yeast</name>
    <name type="synonym">Pichia ciferrii</name>
    <dbReference type="NCBI Taxonomy" id="1206466"/>
    <lineage>
        <taxon>Eukaryota</taxon>
        <taxon>Fungi</taxon>
        <taxon>Dikarya</taxon>
        <taxon>Ascomycota</taxon>
        <taxon>Saccharomycotina</taxon>
        <taxon>Saccharomycetes</taxon>
        <taxon>Phaffomycetales</taxon>
        <taxon>Wickerhamomycetaceae</taxon>
        <taxon>Wickerhamomyces</taxon>
    </lineage>
</organism>
<evidence type="ECO:0000256" key="4">
    <source>
        <dbReference type="ARBA" id="ARBA00022824"/>
    </source>
</evidence>
<dbReference type="InterPro" id="IPR011993">
    <property type="entry name" value="PH-like_dom_sf"/>
</dbReference>
<sequence length="971" mass="108547">MSFKTIIISYLIGGLTLPPLLIIAALYLYYTVLPRYVDDDEIDDKDDDLSEFTTNEYENLKMTEVEEKQTSGVKAFKSGWLTVTREYHTFVNNANDKQLEGKEPETKSAYSSLYRLMKSNKKQAQQSEAGDDSASSATGDKATKKIVRRKNRYFGVLRHGNLFLYKDDTQQDVQHVIVLSNNIVTLWPRDLGDAELFTKRSAICILKRQSRRKSDLPPKESSASLRNNEVGVESTIDILKSGIIPPKNKGFFIYCDTNYEKEDWYFELIKATKRDNFQPTNTDLDLVEPSIYANALHFKTADIISLIQTLHSSEGQLQTRWLNALIGRIFLSVQFTEYFHNVVHVKLLKKLTKINKPGFLDEIRITKVDVGNAAPFISFPKLIELNPDGSLKLGMKFSYTGKISLQVATKMNYFKSREVSILLAATINKIEGPMIVHVKPPPSTRIWYTFETMPTVEMDIEPVVSDKQITSSMIRKMIEGKFKDGIKDSLVLPHWDDITFFNTSEEIYRGGIWDTTKRPDDNDTAVASEAEKAEILNEEDDLSVDVDLTETIDSDSKSDIIKLESDITDSKSPNFEPRDNNDDFSSLRSRNTTASGTVRSRGSFTNSISSGKKTTPSIVTSSEQFLSNGDYVSKDISAPSSPVKEAKTFTASTLNKSEETLSSEKEKSFSRSNTIQILSEEASASKKTIQNSIKKIGKWYNDKNRNGSSATFKHQDDETSSSPSTTTKPYTPPEMIQSRRKAPSTSEGSKRQPRRTTSTNTLNSQDSGSMKAAPQAHTFPAEYLSGLEPSAPDSQSSARHVLPPKNLEMKSPYESMGPSFASPVSPPKETSPTSPNKSQFPRRKPVSEDHAAQVPSEDQKLPPPLPERTLPTHVQQSNVREVPSSSESHITNSSLDTKSSLPPPLPVRDSLFEKVDSAALPEKKDEPESGITVGDHEDDLKEAIEASLHEEDAKDQADLLNEESHIEAKDE</sequence>
<keyword evidence="7" id="KW-0446">Lipid-binding</keyword>
<dbReference type="GO" id="GO:0015914">
    <property type="term" value="P:phospholipid transport"/>
    <property type="evidence" value="ECO:0007669"/>
    <property type="project" value="TreeGrafter"/>
</dbReference>
<feature type="compositionally biased region" description="Polar residues" evidence="9">
    <location>
        <begin position="828"/>
        <end position="839"/>
    </location>
</feature>
<protein>
    <recommendedName>
        <fullName evidence="11">SMP-LTD domain-containing protein</fullName>
    </recommendedName>
</protein>
<evidence type="ECO:0000259" key="11">
    <source>
        <dbReference type="PROSITE" id="PS51847"/>
    </source>
</evidence>
<dbReference type="AlphaFoldDB" id="K0KM47"/>
<dbReference type="InParanoid" id="K0KM47"/>
<dbReference type="Pfam" id="PF15413">
    <property type="entry name" value="PH_11"/>
    <property type="match status" value="1"/>
</dbReference>
<feature type="compositionally biased region" description="Polar residues" evidence="9">
    <location>
        <begin position="122"/>
        <end position="138"/>
    </location>
</feature>
<evidence type="ECO:0000256" key="1">
    <source>
        <dbReference type="ARBA" id="ARBA00004586"/>
    </source>
</evidence>
<dbReference type="PANTHER" id="PTHR13466:SF19">
    <property type="entry name" value="NUCLEUS-VACUOLE JUNCTION PROTEIN 2"/>
    <property type="match status" value="1"/>
</dbReference>
<evidence type="ECO:0000256" key="10">
    <source>
        <dbReference type="SAM" id="Phobius"/>
    </source>
</evidence>
<evidence type="ECO:0000313" key="12">
    <source>
        <dbReference type="EMBL" id="CCH42198.1"/>
    </source>
</evidence>
<feature type="compositionally biased region" description="Polar residues" evidence="9">
    <location>
        <begin position="755"/>
        <end position="768"/>
    </location>
</feature>
<accession>K0KM47</accession>
<keyword evidence="4" id="KW-0256">Endoplasmic reticulum</keyword>
<feature type="compositionally biased region" description="Polar residues" evidence="9">
    <location>
        <begin position="583"/>
        <end position="618"/>
    </location>
</feature>
<feature type="region of interest" description="Disordered" evidence="9">
    <location>
        <begin position="699"/>
        <end position="971"/>
    </location>
</feature>
<dbReference type="PANTHER" id="PTHR13466">
    <property type="entry name" value="TEX2 PROTEIN-RELATED"/>
    <property type="match status" value="1"/>
</dbReference>
<dbReference type="FunCoup" id="K0KM47">
    <property type="interactions" value="32"/>
</dbReference>